<feature type="compositionally biased region" description="Basic and acidic residues" evidence="1">
    <location>
        <begin position="105"/>
        <end position="119"/>
    </location>
</feature>
<feature type="region of interest" description="Disordered" evidence="1">
    <location>
        <begin position="97"/>
        <end position="119"/>
    </location>
</feature>
<keyword evidence="2" id="KW-1133">Transmembrane helix</keyword>
<keyword evidence="2" id="KW-0812">Transmembrane</keyword>
<dbReference type="AlphaFoldDB" id="A0A423TMZ3"/>
<dbReference type="OrthoDB" id="10494219at2759"/>
<evidence type="ECO:0000256" key="1">
    <source>
        <dbReference type="SAM" id="MobiDB-lite"/>
    </source>
</evidence>
<sequence length="287" mass="31975">MRNAREDARVGRRKLDLVSVLRRLVERGRALFFSLRSLAPRNSSIMRWNAGKILKVALPVALLAVFAFVTQPRNLSLLREDHNVTLVLSARQMKAMMEARQPKQTQHETKVDSKGDTRKEKPLLASEDIVVINNKVYDRNEVNLTALQTQTQTLKKVLVNKRENRTHLWPPTLELSDAAFLEHLDYSKYRPKERSVLRRRVGVFVERARRPMPSAPYPPPPPLSATPLPPPPGPAPCLSLLPRPYKAPTAPTKDCRSLPTTSGHWGEGGVGVGVLEGGMVGGEEVGG</sequence>
<name>A0A423TMZ3_PENVA</name>
<feature type="compositionally biased region" description="Pro residues" evidence="1">
    <location>
        <begin position="213"/>
        <end position="235"/>
    </location>
</feature>
<comment type="caution">
    <text evidence="3">The sequence shown here is derived from an EMBL/GenBank/DDBJ whole genome shotgun (WGS) entry which is preliminary data.</text>
</comment>
<reference evidence="3 4" key="1">
    <citation type="submission" date="2018-04" db="EMBL/GenBank/DDBJ databases">
        <authorList>
            <person name="Zhang X."/>
            <person name="Yuan J."/>
            <person name="Li F."/>
            <person name="Xiang J."/>
        </authorList>
    </citation>
    <scope>NUCLEOTIDE SEQUENCE [LARGE SCALE GENOMIC DNA]</scope>
    <source>
        <tissue evidence="3">Muscle</tissue>
    </source>
</reference>
<keyword evidence="4" id="KW-1185">Reference proteome</keyword>
<proteinExistence type="predicted"/>
<accession>A0A423TMZ3</accession>
<protein>
    <submittedName>
        <fullName evidence="3">Uncharacterized protein</fullName>
    </submittedName>
</protein>
<dbReference type="EMBL" id="QCYY01001473">
    <property type="protein sequence ID" value="ROT77806.1"/>
    <property type="molecule type" value="Genomic_DNA"/>
</dbReference>
<reference evidence="3 4" key="2">
    <citation type="submission" date="2019-01" db="EMBL/GenBank/DDBJ databases">
        <title>The decoding of complex shrimp genome reveals the adaptation for benthos swimmer, frequently molting mechanism and breeding impact on genome.</title>
        <authorList>
            <person name="Sun Y."/>
            <person name="Gao Y."/>
            <person name="Yu Y."/>
        </authorList>
    </citation>
    <scope>NUCLEOTIDE SEQUENCE [LARGE SCALE GENOMIC DNA]</scope>
    <source>
        <tissue evidence="3">Muscle</tissue>
    </source>
</reference>
<dbReference type="Proteomes" id="UP000283509">
    <property type="component" value="Unassembled WGS sequence"/>
</dbReference>
<evidence type="ECO:0000256" key="2">
    <source>
        <dbReference type="SAM" id="Phobius"/>
    </source>
</evidence>
<evidence type="ECO:0000313" key="3">
    <source>
        <dbReference type="EMBL" id="ROT77806.1"/>
    </source>
</evidence>
<keyword evidence="2" id="KW-0472">Membrane</keyword>
<feature type="transmembrane region" description="Helical" evidence="2">
    <location>
        <begin position="53"/>
        <end position="70"/>
    </location>
</feature>
<evidence type="ECO:0000313" key="4">
    <source>
        <dbReference type="Proteomes" id="UP000283509"/>
    </source>
</evidence>
<feature type="region of interest" description="Disordered" evidence="1">
    <location>
        <begin position="210"/>
        <end position="270"/>
    </location>
</feature>
<gene>
    <name evidence="3" type="ORF">C7M84_003501</name>
</gene>
<organism evidence="3 4">
    <name type="scientific">Penaeus vannamei</name>
    <name type="common">Whiteleg shrimp</name>
    <name type="synonym">Litopenaeus vannamei</name>
    <dbReference type="NCBI Taxonomy" id="6689"/>
    <lineage>
        <taxon>Eukaryota</taxon>
        <taxon>Metazoa</taxon>
        <taxon>Ecdysozoa</taxon>
        <taxon>Arthropoda</taxon>
        <taxon>Crustacea</taxon>
        <taxon>Multicrustacea</taxon>
        <taxon>Malacostraca</taxon>
        <taxon>Eumalacostraca</taxon>
        <taxon>Eucarida</taxon>
        <taxon>Decapoda</taxon>
        <taxon>Dendrobranchiata</taxon>
        <taxon>Penaeoidea</taxon>
        <taxon>Penaeidae</taxon>
        <taxon>Penaeus</taxon>
    </lineage>
</organism>